<gene>
    <name evidence="2" type="ORF">SAMN04487935_0056</name>
</gene>
<evidence type="ECO:0000256" key="1">
    <source>
        <dbReference type="SAM" id="SignalP"/>
    </source>
</evidence>
<accession>A0A1G8RC65</accession>
<sequence>MKNLYLFIAATNLFFLNAFAQKEYQGIAVNETVNANRSDVAYYYVEERINMSFGAQVTTYTVSDLSLISTIDLGPNNSRIITPKYAKQKSSRTSAKVAIASPAAIDEIVEKRPTSVNIDLIATYERVLEKGYKSEKLLKSVANEYFFNGNLAAAAKWYNELFAMNTDLEAMYYFRYAKSLASVNQLEKSAEMMKLFEKKNL</sequence>
<evidence type="ECO:0000313" key="2">
    <source>
        <dbReference type="EMBL" id="SDJ14556.1"/>
    </source>
</evidence>
<dbReference type="RefSeq" id="WP_091391317.1">
    <property type="nucleotide sequence ID" value="NZ_BKAI01000001.1"/>
</dbReference>
<proteinExistence type="predicted"/>
<feature type="signal peptide" evidence="1">
    <location>
        <begin position="1"/>
        <end position="20"/>
    </location>
</feature>
<organism evidence="2 3">
    <name type="scientific">Flavobacterium noncentrifugens</name>
    <dbReference type="NCBI Taxonomy" id="1128970"/>
    <lineage>
        <taxon>Bacteria</taxon>
        <taxon>Pseudomonadati</taxon>
        <taxon>Bacteroidota</taxon>
        <taxon>Flavobacteriia</taxon>
        <taxon>Flavobacteriales</taxon>
        <taxon>Flavobacteriaceae</taxon>
        <taxon>Flavobacterium</taxon>
    </lineage>
</organism>
<evidence type="ECO:0000313" key="3">
    <source>
        <dbReference type="Proteomes" id="UP000199580"/>
    </source>
</evidence>
<evidence type="ECO:0008006" key="4">
    <source>
        <dbReference type="Google" id="ProtNLM"/>
    </source>
</evidence>
<dbReference type="EMBL" id="FNEZ01000001">
    <property type="protein sequence ID" value="SDJ14556.1"/>
    <property type="molecule type" value="Genomic_DNA"/>
</dbReference>
<protein>
    <recommendedName>
        <fullName evidence="4">Tetratricopeptide repeat-containing protein</fullName>
    </recommendedName>
</protein>
<dbReference type="AlphaFoldDB" id="A0A1G8RC65"/>
<name>A0A1G8RC65_9FLAO</name>
<feature type="chain" id="PRO_5011461206" description="Tetratricopeptide repeat-containing protein" evidence="1">
    <location>
        <begin position="21"/>
        <end position="201"/>
    </location>
</feature>
<keyword evidence="3" id="KW-1185">Reference proteome</keyword>
<keyword evidence="1" id="KW-0732">Signal</keyword>
<dbReference type="Proteomes" id="UP000199580">
    <property type="component" value="Unassembled WGS sequence"/>
</dbReference>
<dbReference type="STRING" id="1128970.SAMN04487935_0056"/>
<reference evidence="2 3" key="1">
    <citation type="submission" date="2016-10" db="EMBL/GenBank/DDBJ databases">
        <authorList>
            <person name="de Groot N.N."/>
        </authorList>
    </citation>
    <scope>NUCLEOTIDE SEQUENCE [LARGE SCALE GENOMIC DNA]</scope>
    <source>
        <strain evidence="2 3">CGMCC 1.10076</strain>
    </source>
</reference>
<dbReference type="OrthoDB" id="1324191at2"/>